<organism evidence="2 3">
    <name type="scientific">Planococcus salinus</name>
    <dbReference type="NCBI Taxonomy" id="1848460"/>
    <lineage>
        <taxon>Bacteria</taxon>
        <taxon>Bacillati</taxon>
        <taxon>Bacillota</taxon>
        <taxon>Bacilli</taxon>
        <taxon>Bacillales</taxon>
        <taxon>Caryophanaceae</taxon>
        <taxon>Planococcus</taxon>
    </lineage>
</organism>
<dbReference type="SUPFAM" id="SSF56112">
    <property type="entry name" value="Protein kinase-like (PK-like)"/>
    <property type="match status" value="1"/>
</dbReference>
<dbReference type="EMBL" id="RIAX01000005">
    <property type="protein sequence ID" value="RNF39620.1"/>
    <property type="molecule type" value="Genomic_DNA"/>
</dbReference>
<dbReference type="AlphaFoldDB" id="A0A3M8P8N8"/>
<dbReference type="Pfam" id="PF01636">
    <property type="entry name" value="APH"/>
    <property type="match status" value="1"/>
</dbReference>
<dbReference type="RefSeq" id="WP_123165320.1">
    <property type="nucleotide sequence ID" value="NZ_RIAX01000005.1"/>
</dbReference>
<feature type="domain" description="Aminoglycoside phosphotransferase" evidence="1">
    <location>
        <begin position="232"/>
        <end position="302"/>
    </location>
</feature>
<accession>A0A3M8P8N8</accession>
<sequence>MIKRLIAFNRVIATTVKKFKEHHVYLAPGKYVLDQNLKYIYRNDLDTKEFVNNVILKNNYKLNSSFSIKSIYKSFFVPRKNIVKGEVIDKSFMGTVYLLSNDLTEEKDVKIFDINTKEVLSICVERKALQKKINNYNYFSKYFRIPRVISYNLSEKICFEQLIISKPKNEWTELDYNKVISNIFQTYAQYYFQYAENNTVVYTCMRDKLTQIRNDGILKSLGDMLDLNISAELINSNLPLVNQHGDLWLYNILLSNNKENDIYFIDWEHSGEFIFLYDLFWWMQNEAVYNNDISYLRNYLDGKYDSEIIELFKAFNMIFDQTNRLEYFNIFMIEMLFNRVLSSNESTKLIVLNTYRALMQELISCKMVNISES</sequence>
<dbReference type="OrthoDB" id="4030632at2"/>
<gene>
    <name evidence="2" type="ORF">EEX84_09115</name>
</gene>
<protein>
    <recommendedName>
        <fullName evidence="1">Aminoglycoside phosphotransferase domain-containing protein</fullName>
    </recommendedName>
</protein>
<dbReference type="Gene3D" id="3.90.1200.10">
    <property type="match status" value="1"/>
</dbReference>
<name>A0A3M8P8N8_9BACL</name>
<dbReference type="Proteomes" id="UP000275473">
    <property type="component" value="Unassembled WGS sequence"/>
</dbReference>
<comment type="caution">
    <text evidence="2">The sequence shown here is derived from an EMBL/GenBank/DDBJ whole genome shotgun (WGS) entry which is preliminary data.</text>
</comment>
<keyword evidence="3" id="KW-1185">Reference proteome</keyword>
<evidence type="ECO:0000313" key="2">
    <source>
        <dbReference type="EMBL" id="RNF39620.1"/>
    </source>
</evidence>
<proteinExistence type="predicted"/>
<evidence type="ECO:0000259" key="1">
    <source>
        <dbReference type="Pfam" id="PF01636"/>
    </source>
</evidence>
<evidence type="ECO:0000313" key="3">
    <source>
        <dbReference type="Proteomes" id="UP000275473"/>
    </source>
</evidence>
<dbReference type="InterPro" id="IPR011009">
    <property type="entry name" value="Kinase-like_dom_sf"/>
</dbReference>
<reference evidence="2 3" key="1">
    <citation type="journal article" date="2018" name="Int. J. Syst. Evol. Microbiol.">
        <title>Planococcus salinus sp. nov., a moderately halophilic bacterium isolated from a saline-alkali soil.</title>
        <authorList>
            <person name="Gan L."/>
        </authorList>
    </citation>
    <scope>NUCLEOTIDE SEQUENCE [LARGE SCALE GENOMIC DNA]</scope>
    <source>
        <strain evidence="2 3">LCB217</strain>
    </source>
</reference>
<dbReference type="InterPro" id="IPR002575">
    <property type="entry name" value="Aminoglycoside_PTrfase"/>
</dbReference>